<dbReference type="EMBL" id="BARU01016576">
    <property type="protein sequence ID" value="GAH50053.1"/>
    <property type="molecule type" value="Genomic_DNA"/>
</dbReference>
<gene>
    <name evidence="2" type="ORF">S03H2_27542</name>
</gene>
<evidence type="ECO:0000313" key="2">
    <source>
        <dbReference type="EMBL" id="GAH50053.1"/>
    </source>
</evidence>
<dbReference type="NCBIfam" id="TIGR02532">
    <property type="entry name" value="IV_pilin_GFxxxE"/>
    <property type="match status" value="1"/>
</dbReference>
<evidence type="ECO:0008006" key="3">
    <source>
        <dbReference type="Google" id="ProtNLM"/>
    </source>
</evidence>
<name>X1HXP9_9ZZZZ</name>
<keyword evidence="1" id="KW-0812">Transmembrane</keyword>
<organism evidence="2">
    <name type="scientific">marine sediment metagenome</name>
    <dbReference type="NCBI Taxonomy" id="412755"/>
    <lineage>
        <taxon>unclassified sequences</taxon>
        <taxon>metagenomes</taxon>
        <taxon>ecological metagenomes</taxon>
    </lineage>
</organism>
<dbReference type="AlphaFoldDB" id="X1HXP9"/>
<proteinExistence type="predicted"/>
<keyword evidence="1" id="KW-1133">Transmembrane helix</keyword>
<protein>
    <recommendedName>
        <fullName evidence="3">Prepilin-type N-terminal cleavage/methylation domain-containing protein</fullName>
    </recommendedName>
</protein>
<dbReference type="SUPFAM" id="SSF54523">
    <property type="entry name" value="Pili subunits"/>
    <property type="match status" value="1"/>
</dbReference>
<evidence type="ECO:0000256" key="1">
    <source>
        <dbReference type="SAM" id="Phobius"/>
    </source>
</evidence>
<accession>X1HXP9</accession>
<keyword evidence="1" id="KW-0472">Membrane</keyword>
<reference evidence="2" key="1">
    <citation type="journal article" date="2014" name="Front. Microbiol.">
        <title>High frequency of phylogenetically diverse reductive dehalogenase-homologous genes in deep subseafloor sedimentary metagenomes.</title>
        <authorList>
            <person name="Kawai M."/>
            <person name="Futagami T."/>
            <person name="Toyoda A."/>
            <person name="Takaki Y."/>
            <person name="Nishi S."/>
            <person name="Hori S."/>
            <person name="Arai W."/>
            <person name="Tsubouchi T."/>
            <person name="Morono Y."/>
            <person name="Uchiyama I."/>
            <person name="Ito T."/>
            <person name="Fujiyama A."/>
            <person name="Inagaki F."/>
            <person name="Takami H."/>
        </authorList>
    </citation>
    <scope>NUCLEOTIDE SEQUENCE</scope>
    <source>
        <strain evidence="2">Expedition CK06-06</strain>
    </source>
</reference>
<feature type="transmembrane region" description="Helical" evidence="1">
    <location>
        <begin position="21"/>
        <end position="45"/>
    </location>
</feature>
<dbReference type="InterPro" id="IPR045584">
    <property type="entry name" value="Pilin-like"/>
</dbReference>
<feature type="non-terminal residue" evidence="2">
    <location>
        <position position="1"/>
    </location>
</feature>
<dbReference type="InterPro" id="IPR012902">
    <property type="entry name" value="N_methyl_site"/>
</dbReference>
<dbReference type="Pfam" id="PF07963">
    <property type="entry name" value="N_methyl"/>
    <property type="match status" value="1"/>
</dbReference>
<sequence length="188" mass="20968">FLVKLKMKIKKVIILKINRKGFSLIEMMVALGILSLIIIGLVTFFSGGTRAWVTGQYQLEAQRNARLAMDRMAREIREGKEVKSGSNVAVTVSIPEFKTDTGTILSYELTYSFSDSDNTIVRRKNLTTPNLLIDNVQSLTFTYFDSGGNSVSPENASKVHILLEVDVDKDDSPDITLNTDVNLRNYGL</sequence>
<comment type="caution">
    <text evidence="2">The sequence shown here is derived from an EMBL/GenBank/DDBJ whole genome shotgun (WGS) entry which is preliminary data.</text>
</comment>
<dbReference type="PROSITE" id="PS00409">
    <property type="entry name" value="PROKAR_NTER_METHYL"/>
    <property type="match status" value="1"/>
</dbReference>